<feature type="transmembrane region" description="Helical" evidence="1">
    <location>
        <begin position="20"/>
        <end position="53"/>
    </location>
</feature>
<accession>A0A0A3J1X3</accession>
<evidence type="ECO:0000313" key="2">
    <source>
        <dbReference type="EMBL" id="KGR90926.1"/>
    </source>
</evidence>
<dbReference type="AlphaFoldDB" id="A0A0A3J1X3"/>
<reference evidence="2 3" key="1">
    <citation type="submission" date="2014-02" db="EMBL/GenBank/DDBJ databases">
        <title>Draft genome sequence of Lysinibacillus massiliensis CCUG 49529.</title>
        <authorList>
            <person name="Zhang F."/>
            <person name="Wang G."/>
            <person name="Zhang L."/>
        </authorList>
    </citation>
    <scope>NUCLEOTIDE SEQUENCE [LARGE SCALE GENOMIC DNA]</scope>
    <source>
        <strain evidence="2 3">CCUG 49529</strain>
    </source>
</reference>
<dbReference type="EMBL" id="JPVQ01000012">
    <property type="protein sequence ID" value="KGR90926.1"/>
    <property type="molecule type" value="Genomic_DNA"/>
</dbReference>
<dbReference type="Proteomes" id="UP000030595">
    <property type="component" value="Unassembled WGS sequence"/>
</dbReference>
<keyword evidence="1" id="KW-1133">Transmembrane helix</keyword>
<comment type="caution">
    <text evidence="2">The sequence shown here is derived from an EMBL/GenBank/DDBJ whole genome shotgun (WGS) entry which is preliminary data.</text>
</comment>
<proteinExistence type="predicted"/>
<keyword evidence="3" id="KW-1185">Reference proteome</keyword>
<keyword evidence="1" id="KW-0472">Membrane</keyword>
<organism evidence="2 3">
    <name type="scientific">Ureibacillus massiliensis 4400831 = CIP 108448 = CCUG 49529</name>
    <dbReference type="NCBI Taxonomy" id="1211035"/>
    <lineage>
        <taxon>Bacteria</taxon>
        <taxon>Bacillati</taxon>
        <taxon>Bacillota</taxon>
        <taxon>Bacilli</taxon>
        <taxon>Bacillales</taxon>
        <taxon>Caryophanaceae</taxon>
        <taxon>Ureibacillus</taxon>
    </lineage>
</organism>
<evidence type="ECO:0000313" key="3">
    <source>
        <dbReference type="Proteomes" id="UP000030595"/>
    </source>
</evidence>
<name>A0A0A3J1X3_9BACL</name>
<feature type="transmembrane region" description="Helical" evidence="1">
    <location>
        <begin position="65"/>
        <end position="88"/>
    </location>
</feature>
<protein>
    <recommendedName>
        <fullName evidence="4">DUF4190 domain-containing protein</fullName>
    </recommendedName>
</protein>
<sequence>MIGLEHHQHVVEKETNAAASLSILLAVLGFILSLIPLVGWILAPFFWVLAILFGMVGLHKEVNRGAAILGIAIGFVTFMYKIALMQIFS</sequence>
<evidence type="ECO:0000256" key="1">
    <source>
        <dbReference type="SAM" id="Phobius"/>
    </source>
</evidence>
<keyword evidence="1" id="KW-0812">Transmembrane</keyword>
<evidence type="ECO:0008006" key="4">
    <source>
        <dbReference type="Google" id="ProtNLM"/>
    </source>
</evidence>
<gene>
    <name evidence="2" type="ORF">CD30_08500</name>
</gene>